<dbReference type="RefSeq" id="WP_273000532.1">
    <property type="nucleotide sequence ID" value="NZ_PEBV01000033.1"/>
</dbReference>
<gene>
    <name evidence="1" type="ORF">HSCHL_0984</name>
</gene>
<name>A0A2T5G6W2_HYDSH</name>
<proteinExistence type="predicted"/>
<dbReference type="EMBL" id="PEBV01000033">
    <property type="protein sequence ID" value="PTQ51908.1"/>
    <property type="molecule type" value="Genomic_DNA"/>
</dbReference>
<comment type="caution">
    <text evidence="1">The sequence shown here is derived from an EMBL/GenBank/DDBJ whole genome shotgun (WGS) entry which is preliminary data.</text>
</comment>
<reference evidence="1 2" key="1">
    <citation type="submission" date="2017-08" db="EMBL/GenBank/DDBJ databases">
        <title>Burning lignite coal seam in the remote Altai Mountains harbors a hydrogen-driven thermophilic microbial community.</title>
        <authorList>
            <person name="Kadnikov V.V."/>
            <person name="Mardanov A.V."/>
            <person name="Ivasenko D."/>
            <person name="Beletsky A.V."/>
            <person name="Karnachuk O.V."/>
            <person name="Ravin N.V."/>
        </authorList>
    </citation>
    <scope>NUCLEOTIDE SEQUENCE [LARGE SCALE GENOMIC DNA]</scope>
    <source>
        <strain evidence="1">AL33</strain>
    </source>
</reference>
<dbReference type="Proteomes" id="UP000244180">
    <property type="component" value="Unassembled WGS sequence"/>
</dbReference>
<accession>A0A2T5G6W2</accession>
<dbReference type="AlphaFoldDB" id="A0A2T5G6W2"/>
<sequence>MSYVLVNLNGADYAFWFAGRLQEPEPDRYGCQGYLLVHPVDQTGTPDTSYWYAFRIIEDYGGEMDLIPIDDDETLRRVDALIDRYAERNPGRG</sequence>
<evidence type="ECO:0000313" key="1">
    <source>
        <dbReference type="EMBL" id="PTQ51908.1"/>
    </source>
</evidence>
<organism evidence="1 2">
    <name type="scientific">Hydrogenibacillus schlegelii</name>
    <name type="common">Bacillus schlegelii</name>
    <dbReference type="NCBI Taxonomy" id="1484"/>
    <lineage>
        <taxon>Bacteria</taxon>
        <taxon>Bacillati</taxon>
        <taxon>Bacillota</taxon>
        <taxon>Bacilli</taxon>
        <taxon>Bacillales</taxon>
        <taxon>Bacillales Family X. Incertae Sedis</taxon>
        <taxon>Hydrogenibacillus</taxon>
    </lineage>
</organism>
<evidence type="ECO:0000313" key="2">
    <source>
        <dbReference type="Proteomes" id="UP000244180"/>
    </source>
</evidence>
<protein>
    <submittedName>
        <fullName evidence="1">Uncharacterized protein</fullName>
    </submittedName>
</protein>